<dbReference type="GO" id="GO:0003677">
    <property type="term" value="F:DNA binding"/>
    <property type="evidence" value="ECO:0007669"/>
    <property type="project" value="TreeGrafter"/>
</dbReference>
<feature type="region of interest" description="Disordered" evidence="1">
    <location>
        <begin position="1313"/>
        <end position="1334"/>
    </location>
</feature>
<keyword evidence="4" id="KW-1185">Reference proteome</keyword>
<feature type="compositionally biased region" description="Pro residues" evidence="1">
    <location>
        <begin position="223"/>
        <end position="238"/>
    </location>
</feature>
<evidence type="ECO:0000259" key="2">
    <source>
        <dbReference type="SMART" id="SM00382"/>
    </source>
</evidence>
<dbReference type="Gene3D" id="3.40.50.300">
    <property type="entry name" value="P-loop containing nucleotide triphosphate hydrolases"/>
    <property type="match status" value="1"/>
</dbReference>
<evidence type="ECO:0000256" key="1">
    <source>
        <dbReference type="SAM" id="MobiDB-lite"/>
    </source>
</evidence>
<sequence>MGNLCTPSSTHAPVRYVAIALHHLPTRADSANLDLSNVNSEHVAQSDEQKPQPAEEAFTTDSEQQARVRGPAKRPRKPKEKENGCQKQASLTDLGLTGSARRGQSSEQAPEAPEGGAGMAKPSGTGNAGDYYEEDVDTERRKRRKTVSPTTESLGDPVSQELAGNGNHVENDRLPGTMSWHEQLVAQAMDADRDMVEAWQATRSLMPDVGTETSGNISSSPPAVYPPVPDSCSPPPPQTSSVAAPSPGRSTTGELGVGMNPGSSSSTAEAKRPTTPKKMLRLTKAGKFSSPISKSKNKEPAKYHRSSRRKQPKTLAAVMRYGGDDRAQRTSVGRRIFGILEGSERFEASKPKSEEKPAKLIGPPKPTHPFFLGKKDPNKAEENVKLGTQIKEQESPEIKPSPVKRESAVGPGKLRRNIGAEGRAANLPGVDGVTQKTPKQPGVAEPAWPVQGTNHVRGDIPELDEIYQNHANQDNDSLRELLNRPRKLKDTIRANPSDALLPRFAKSVRVDQLPSYVSPDEFESLPATLRLPQRVLLVDVEIQRMIRKEIKAHLPEPFELGKPLESDSEDELALTRAQCSPQPHPALLKLYSEITGYLSPFDRCTCETQSWVQKYAPQCATDILRIGKEVKVLRDWLQSLRVLSVESGSKEAREISSAAKNSSKKPAKKKQKISDDLDDFLVNNDDDDANELEELSDINEEPVSGIANHKKKRSLARQIGGPIIGGSIKTANAVLISGPHGCGKSAAVYAVAKELGFEVFEINPGSRRSGKDVLDKVGDMTENHLVQRSKPADSAVDTEASDTAESDLDHLAEAVRKDVESGRQGTMNTFFKPLTQRKPKKDSIRSISKATTTDGLKVSDEKPSKPKHQKQSLILLEEVDVLFEEDRQFWSAILNLMTHSKRPIIMTCNNENFVLGQVPEQYFHAMLRFDAPPRELVADYLLLIAAKEGHIISRDAVSSLYQSKEYDLRATITELDLWCQMGVGDRKGGLEWLYQRWPPGSDLNEQGRPLRVVSQGTYQKGMGWIGRDLLYEHDSKRISYSSDEELMHELWETWGIEPEDVCAGQFTRNDVEASQQSNFEVLNRLENLFQYCSAADVYCPIGLPARDKEPIDATIPLVSDKSRADYLEGYSSLLDTPPVSSYGHLSAELTISTTKLSMQIPGPAASQVGNGTRSIFGAHPESCLTNKILAHRGNVSSPSLTRASFGPLEDLAPVSADRTYPLIPSCIDLPLDVVATQIAPFIRGIVRYEREVAQRRIREGGLLCAGGASGCRTTRASRSAREGGRREGMRKERWWEVDLNRVAVLETSGKDWGVENTNRGNGGPMDTIIEGSSP</sequence>
<feature type="compositionally biased region" description="Basic and acidic residues" evidence="1">
    <location>
        <begin position="373"/>
        <end position="384"/>
    </location>
</feature>
<dbReference type="PANTHER" id="PTHR23389">
    <property type="entry name" value="CHROMOSOME TRANSMISSION FIDELITY FACTOR 18"/>
    <property type="match status" value="1"/>
</dbReference>
<proteinExistence type="predicted"/>
<dbReference type="OrthoDB" id="9996895at2759"/>
<feature type="compositionally biased region" description="Polar residues" evidence="1">
    <location>
        <begin position="845"/>
        <end position="854"/>
    </location>
</feature>
<feature type="region of interest" description="Disordered" evidence="1">
    <location>
        <begin position="204"/>
        <end position="315"/>
    </location>
</feature>
<dbReference type="InterPro" id="IPR003959">
    <property type="entry name" value="ATPase_AAA_core"/>
</dbReference>
<feature type="domain" description="AAA+ ATPase" evidence="2">
    <location>
        <begin position="730"/>
        <end position="942"/>
    </location>
</feature>
<feature type="region of interest" description="Disordered" evidence="1">
    <location>
        <begin position="424"/>
        <end position="454"/>
    </location>
</feature>
<accession>A0A6A6NMM8</accession>
<reference evidence="3" key="1">
    <citation type="journal article" date="2020" name="Stud. Mycol.">
        <title>101 Dothideomycetes genomes: a test case for predicting lifestyles and emergence of pathogens.</title>
        <authorList>
            <person name="Haridas S."/>
            <person name="Albert R."/>
            <person name="Binder M."/>
            <person name="Bloem J."/>
            <person name="Labutti K."/>
            <person name="Salamov A."/>
            <person name="Andreopoulos B."/>
            <person name="Baker S."/>
            <person name="Barry K."/>
            <person name="Bills G."/>
            <person name="Bluhm B."/>
            <person name="Cannon C."/>
            <person name="Castanera R."/>
            <person name="Culley D."/>
            <person name="Daum C."/>
            <person name="Ezra D."/>
            <person name="Gonzalez J."/>
            <person name="Henrissat B."/>
            <person name="Kuo A."/>
            <person name="Liang C."/>
            <person name="Lipzen A."/>
            <person name="Lutzoni F."/>
            <person name="Magnuson J."/>
            <person name="Mondo S."/>
            <person name="Nolan M."/>
            <person name="Ohm R."/>
            <person name="Pangilinan J."/>
            <person name="Park H.-J."/>
            <person name="Ramirez L."/>
            <person name="Alfaro M."/>
            <person name="Sun H."/>
            <person name="Tritt A."/>
            <person name="Yoshinaga Y."/>
            <person name="Zwiers L.-H."/>
            <person name="Turgeon B."/>
            <person name="Goodwin S."/>
            <person name="Spatafora J."/>
            <person name="Crous P."/>
            <person name="Grigoriev I."/>
        </authorList>
    </citation>
    <scope>NUCLEOTIDE SEQUENCE</scope>
    <source>
        <strain evidence="3">ATCC 16933</strain>
    </source>
</reference>
<dbReference type="PANTHER" id="PTHR23389:SF21">
    <property type="entry name" value="ATPASE FAMILY AAA DOMAIN-CONTAINING PROTEIN 5"/>
    <property type="match status" value="1"/>
</dbReference>
<feature type="compositionally biased region" description="Basic and acidic residues" evidence="1">
    <location>
        <begin position="346"/>
        <end position="358"/>
    </location>
</feature>
<feature type="region of interest" description="Disordered" evidence="1">
    <location>
        <begin position="818"/>
        <end position="867"/>
    </location>
</feature>
<protein>
    <recommendedName>
        <fullName evidence="2">AAA+ ATPase domain-containing protein</fullName>
    </recommendedName>
</protein>
<dbReference type="Pfam" id="PF00004">
    <property type="entry name" value="AAA"/>
    <property type="match status" value="1"/>
</dbReference>
<dbReference type="EMBL" id="MU001706">
    <property type="protein sequence ID" value="KAF2452594.1"/>
    <property type="molecule type" value="Genomic_DNA"/>
</dbReference>
<organism evidence="3 4">
    <name type="scientific">Lineolata rhizophorae</name>
    <dbReference type="NCBI Taxonomy" id="578093"/>
    <lineage>
        <taxon>Eukaryota</taxon>
        <taxon>Fungi</taxon>
        <taxon>Dikarya</taxon>
        <taxon>Ascomycota</taxon>
        <taxon>Pezizomycotina</taxon>
        <taxon>Dothideomycetes</taxon>
        <taxon>Dothideomycetes incertae sedis</taxon>
        <taxon>Lineolatales</taxon>
        <taxon>Lineolataceae</taxon>
        <taxon>Lineolata</taxon>
    </lineage>
</organism>
<feature type="compositionally biased region" description="Basic and acidic residues" evidence="1">
    <location>
        <begin position="391"/>
        <end position="407"/>
    </location>
</feature>
<feature type="compositionally biased region" description="Low complexity" evidence="1">
    <location>
        <begin position="107"/>
        <end position="122"/>
    </location>
</feature>
<evidence type="ECO:0000313" key="4">
    <source>
        <dbReference type="Proteomes" id="UP000799766"/>
    </source>
</evidence>
<dbReference type="Proteomes" id="UP000799766">
    <property type="component" value="Unassembled WGS sequence"/>
</dbReference>
<feature type="compositionally biased region" description="Basic residues" evidence="1">
    <location>
        <begin position="303"/>
        <end position="312"/>
    </location>
</feature>
<dbReference type="SUPFAM" id="SSF52540">
    <property type="entry name" value="P-loop containing nucleoside triphosphate hydrolases"/>
    <property type="match status" value="1"/>
</dbReference>
<evidence type="ECO:0000313" key="3">
    <source>
        <dbReference type="EMBL" id="KAF2452594.1"/>
    </source>
</evidence>
<feature type="region of interest" description="Disordered" evidence="1">
    <location>
        <begin position="346"/>
        <end position="412"/>
    </location>
</feature>
<dbReference type="GO" id="GO:0016887">
    <property type="term" value="F:ATP hydrolysis activity"/>
    <property type="evidence" value="ECO:0007669"/>
    <property type="project" value="InterPro"/>
</dbReference>
<dbReference type="InterPro" id="IPR027417">
    <property type="entry name" value="P-loop_NTPase"/>
</dbReference>
<dbReference type="GO" id="GO:0005524">
    <property type="term" value="F:ATP binding"/>
    <property type="evidence" value="ECO:0007669"/>
    <property type="project" value="InterPro"/>
</dbReference>
<name>A0A6A6NMM8_9PEZI</name>
<dbReference type="InterPro" id="IPR003593">
    <property type="entry name" value="AAA+_ATPase"/>
</dbReference>
<dbReference type="GO" id="GO:0005634">
    <property type="term" value="C:nucleus"/>
    <property type="evidence" value="ECO:0007669"/>
    <property type="project" value="TreeGrafter"/>
</dbReference>
<feature type="region of interest" description="Disordered" evidence="1">
    <location>
        <begin position="786"/>
        <end position="806"/>
    </location>
</feature>
<dbReference type="SMART" id="SM00382">
    <property type="entry name" value="AAA"/>
    <property type="match status" value="1"/>
</dbReference>
<gene>
    <name evidence="3" type="ORF">BDY21DRAFT_358552</name>
</gene>
<feature type="region of interest" description="Disordered" evidence="1">
    <location>
        <begin position="39"/>
        <end position="177"/>
    </location>
</feature>